<dbReference type="PROSITE" id="PS50088">
    <property type="entry name" value="ANK_REPEAT"/>
    <property type="match status" value="1"/>
</dbReference>
<accession>A0A0D2XJK8</accession>
<dbReference type="SUPFAM" id="SSF48403">
    <property type="entry name" value="Ankyrin repeat"/>
    <property type="match status" value="1"/>
</dbReference>
<evidence type="ECO:0000313" key="3">
    <source>
        <dbReference type="EnsemblFungi" id="FOXG_04118P0"/>
    </source>
</evidence>
<evidence type="ECO:0000256" key="2">
    <source>
        <dbReference type="ARBA" id="ARBA00023043"/>
    </source>
</evidence>
<dbReference type="Pfam" id="PF12796">
    <property type="entry name" value="Ank_2"/>
    <property type="match status" value="1"/>
</dbReference>
<keyword evidence="1" id="KW-0677">Repeat</keyword>
<keyword evidence="2" id="KW-0040">ANK repeat</keyword>
<gene>
    <name evidence="3" type="primary">28946183</name>
</gene>
<dbReference type="EnsemblFungi" id="FOXG_04118T0">
    <property type="protein sequence ID" value="FOXG_04118P0"/>
    <property type="gene ID" value="FOXG_04118"/>
</dbReference>
<evidence type="ECO:0000256" key="1">
    <source>
        <dbReference type="ARBA" id="ARBA00022737"/>
    </source>
</evidence>
<dbReference type="InterPro" id="IPR036770">
    <property type="entry name" value="Ankyrin_rpt-contain_sf"/>
</dbReference>
<protein>
    <submittedName>
        <fullName evidence="3">Uncharacterized protein</fullName>
    </submittedName>
</protein>
<reference evidence="3" key="2">
    <citation type="submission" date="2025-08" db="UniProtKB">
        <authorList>
            <consortium name="EnsemblFungi"/>
        </authorList>
    </citation>
    <scope>IDENTIFICATION</scope>
    <source>
        <strain evidence="3">4287 / CBS 123668 / FGSC 9935 / NRRL 34936</strain>
    </source>
</reference>
<dbReference type="Pfam" id="PF13637">
    <property type="entry name" value="Ank_4"/>
    <property type="match status" value="1"/>
</dbReference>
<dbReference type="Gene3D" id="1.25.40.20">
    <property type="entry name" value="Ankyrin repeat-containing domain"/>
    <property type="match status" value="1"/>
</dbReference>
<dbReference type="PROSITE" id="PS50297">
    <property type="entry name" value="ANK_REP_REGION"/>
    <property type="match status" value="1"/>
</dbReference>
<sequence length="474" mass="52906">MPRVVLPDPAALNESLRNPLPTYSAVDNDDLLTRIEAAGSVEFPILHSPAGRPTNLQRLTADVDWATYDEAYRVESDIVNAFFSAIEDGHDDIVADFIARGWVSPDTTSRWGETPLNAAVRAGKVPMVSRLVALGASVNEFGRARDGNSTVKAADLPERTPLMVAAERGHLALVKVLIEDYGAKHDLIAPDGAIALRLAAANRHREIVHYLPSIRGGAWKRWAVVHKKQMDRVRRAIDRIAKFVRILIWDLPKLLVWDAPKEICRAVWKRRHRVKTFFKELPGEIKDAILEIPSTLKRAAKEVWKGIKELPSLLKSLVKAIFKVLWKTLTGIPGAVMFVLKWIGSGLKGIGEAILNIFVKMVSLLHTAVMAVVTFLHGITLRDVWNGFCHLVRAIFVDAPKAIGAFFVAFGRTSYDVLKAIFGTLGSCIWFIGAGLLWLIHYIPRRIWTMIEAMGTSLVKAWEEIMVFVNPKRM</sequence>
<dbReference type="InterPro" id="IPR050889">
    <property type="entry name" value="Dendritic_Spine_Reg/Scaffold"/>
</dbReference>
<reference evidence="4" key="1">
    <citation type="journal article" date="2012" name="Mol. Plant Microbe Interact.">
        <title>A highly conserved effector in Fusarium oxysporum is required for full virulence on Arabidopsis.</title>
        <authorList>
            <person name="Thatcher L.F."/>
            <person name="Gardiner D.M."/>
            <person name="Kazan K."/>
            <person name="Manners J."/>
        </authorList>
    </citation>
    <scope>NUCLEOTIDE SEQUENCE [LARGE SCALE GENOMIC DNA]</scope>
    <source>
        <strain evidence="4">Fo5176</strain>
    </source>
</reference>
<dbReference type="PANTHER" id="PTHR24166:SF48">
    <property type="entry name" value="PROTEIN VAPYRIN"/>
    <property type="match status" value="1"/>
</dbReference>
<dbReference type="Proteomes" id="UP000002489">
    <property type="component" value="Unassembled WGS sequence"/>
</dbReference>
<dbReference type="AlphaFoldDB" id="A0A0D2XJK8"/>
<dbReference type="PANTHER" id="PTHR24166">
    <property type="entry name" value="ROLLING PEBBLES, ISOFORM B"/>
    <property type="match status" value="1"/>
</dbReference>
<dbReference type="InterPro" id="IPR002110">
    <property type="entry name" value="Ankyrin_rpt"/>
</dbReference>
<dbReference type="VEuPathDB" id="FungiDB:FOXG_04118"/>
<proteinExistence type="predicted"/>
<evidence type="ECO:0000313" key="4">
    <source>
        <dbReference type="Proteomes" id="UP000002489"/>
    </source>
</evidence>
<name>A0A0D2XJK8_FUSOF</name>
<organism evidence="3 4">
    <name type="scientific">Fusarium oxysporum (strain Fo5176)</name>
    <name type="common">Fusarium vascular wilt</name>
    <dbReference type="NCBI Taxonomy" id="660025"/>
    <lineage>
        <taxon>Eukaryota</taxon>
        <taxon>Fungi</taxon>
        <taxon>Dikarya</taxon>
        <taxon>Ascomycota</taxon>
        <taxon>Pezizomycotina</taxon>
        <taxon>Sordariomycetes</taxon>
        <taxon>Hypocreomycetidae</taxon>
        <taxon>Hypocreales</taxon>
        <taxon>Nectriaceae</taxon>
        <taxon>Fusarium</taxon>
        <taxon>Fusarium oxysporum species complex</taxon>
    </lineage>
</organism>
<dbReference type="SMART" id="SM00248">
    <property type="entry name" value="ANK"/>
    <property type="match status" value="4"/>
</dbReference>